<dbReference type="EMBL" id="JACCBU010000001">
    <property type="protein sequence ID" value="NYE68834.1"/>
    <property type="molecule type" value="Genomic_DNA"/>
</dbReference>
<evidence type="ECO:0000259" key="1">
    <source>
        <dbReference type="Pfam" id="PF01636"/>
    </source>
</evidence>
<dbReference type="PANTHER" id="PTHR21310">
    <property type="entry name" value="AMINOGLYCOSIDE PHOSPHOTRANSFERASE-RELATED-RELATED"/>
    <property type="match status" value="1"/>
</dbReference>
<sequence length="305" mass="33793">MTGVPLPYDQRTPGARRARDLIRQVLGTAPVRVWPTESPDAKFAELPDGRRVVVKWPEWRNDVESIRAEAWAHRRCREAGLRVPELVAAADDPTCLITEVLPGETLADRDPREPATRAGWAEAGAELRRLHEIRLPGFGPLRARAGTARGAAAAWCPYLDEARDRGVAWLVDRGFLDRSAGDRLVRCLTRAAPALAELTDGRLLHSDLSGGHVLVGPDGFGGIIDLGQAQVGDPRWDFARVLLWDGDPALDALLDGYGREVLPDEERHTVLPLYLFAYCCHHAVGHPNDEYIALLLERSRWRALL</sequence>
<reference evidence="2 3" key="1">
    <citation type="submission" date="2020-07" db="EMBL/GenBank/DDBJ databases">
        <title>Sequencing the genomes of 1000 actinobacteria strains.</title>
        <authorList>
            <person name="Klenk H.-P."/>
        </authorList>
    </citation>
    <scope>NUCLEOTIDE SEQUENCE [LARGE SCALE GENOMIC DNA]</scope>
    <source>
        <strain evidence="2 3">DSM 22083</strain>
    </source>
</reference>
<dbReference type="InterPro" id="IPR011009">
    <property type="entry name" value="Kinase-like_dom_sf"/>
</dbReference>
<dbReference type="AlphaFoldDB" id="A0A7Y9L6J0"/>
<evidence type="ECO:0000313" key="2">
    <source>
        <dbReference type="EMBL" id="NYE68834.1"/>
    </source>
</evidence>
<evidence type="ECO:0000313" key="3">
    <source>
        <dbReference type="Proteomes" id="UP000569914"/>
    </source>
</evidence>
<keyword evidence="2" id="KW-0808">Transferase</keyword>
<keyword evidence="3" id="KW-1185">Reference proteome</keyword>
<dbReference type="Pfam" id="PF01636">
    <property type="entry name" value="APH"/>
    <property type="match status" value="1"/>
</dbReference>
<gene>
    <name evidence="2" type="ORF">BKA15_000163</name>
</gene>
<feature type="domain" description="Aminoglycoside phosphotransferase" evidence="1">
    <location>
        <begin position="38"/>
        <end position="267"/>
    </location>
</feature>
<protein>
    <submittedName>
        <fullName evidence="2">Aminoglycoside phosphotransferase</fullName>
    </submittedName>
</protein>
<dbReference type="RefSeq" id="WP_179747708.1">
    <property type="nucleotide sequence ID" value="NZ_JACCBU010000001.1"/>
</dbReference>
<dbReference type="Gene3D" id="3.90.1200.10">
    <property type="match status" value="1"/>
</dbReference>
<dbReference type="InterPro" id="IPR051678">
    <property type="entry name" value="AGP_Transferase"/>
</dbReference>
<dbReference type="GO" id="GO:0016740">
    <property type="term" value="F:transferase activity"/>
    <property type="evidence" value="ECO:0007669"/>
    <property type="project" value="UniProtKB-KW"/>
</dbReference>
<dbReference type="PANTHER" id="PTHR21310:SF15">
    <property type="entry name" value="AMINOGLYCOSIDE PHOSPHOTRANSFERASE DOMAIN-CONTAINING PROTEIN"/>
    <property type="match status" value="1"/>
</dbReference>
<dbReference type="Proteomes" id="UP000569914">
    <property type="component" value="Unassembled WGS sequence"/>
</dbReference>
<name>A0A7Y9L6J0_9ACTN</name>
<comment type="caution">
    <text evidence="2">The sequence shown here is derived from an EMBL/GenBank/DDBJ whole genome shotgun (WGS) entry which is preliminary data.</text>
</comment>
<dbReference type="InterPro" id="IPR002575">
    <property type="entry name" value="Aminoglycoside_PTrfase"/>
</dbReference>
<organism evidence="2 3">
    <name type="scientific">Microlunatus parietis</name>
    <dbReference type="NCBI Taxonomy" id="682979"/>
    <lineage>
        <taxon>Bacteria</taxon>
        <taxon>Bacillati</taxon>
        <taxon>Actinomycetota</taxon>
        <taxon>Actinomycetes</taxon>
        <taxon>Propionibacteriales</taxon>
        <taxon>Propionibacteriaceae</taxon>
        <taxon>Microlunatus</taxon>
    </lineage>
</organism>
<dbReference type="SUPFAM" id="SSF56112">
    <property type="entry name" value="Protein kinase-like (PK-like)"/>
    <property type="match status" value="1"/>
</dbReference>
<accession>A0A7Y9L6J0</accession>
<dbReference type="Gene3D" id="3.30.200.20">
    <property type="entry name" value="Phosphorylase Kinase, domain 1"/>
    <property type="match status" value="1"/>
</dbReference>
<proteinExistence type="predicted"/>